<dbReference type="InterPro" id="IPR043502">
    <property type="entry name" value="DNA/RNA_pol_sf"/>
</dbReference>
<dbReference type="PANTHER" id="PTHR11439:SF442">
    <property type="entry name" value="CYSTEINE-RICH RLK (RECEPTOR-LIKE PROTEIN KINASE) 8"/>
    <property type="match status" value="1"/>
</dbReference>
<reference evidence="4 5" key="1">
    <citation type="submission" date="2024-04" db="EMBL/GenBank/DDBJ databases">
        <authorList>
            <person name="Fracassetti M."/>
        </authorList>
    </citation>
    <scope>NUCLEOTIDE SEQUENCE [LARGE SCALE GENOMIC DNA]</scope>
</reference>
<dbReference type="SUPFAM" id="SSF53098">
    <property type="entry name" value="Ribonuclease H-like"/>
    <property type="match status" value="1"/>
</dbReference>
<dbReference type="AlphaFoldDB" id="A0AAV2E9A4"/>
<keyword evidence="5" id="KW-1185">Reference proteome</keyword>
<dbReference type="PANTHER" id="PTHR11439">
    <property type="entry name" value="GAG-POL-RELATED RETROTRANSPOSON"/>
    <property type="match status" value="1"/>
</dbReference>
<dbReference type="InterPro" id="IPR012337">
    <property type="entry name" value="RNaseH-like_sf"/>
</dbReference>
<dbReference type="Pfam" id="PF25597">
    <property type="entry name" value="SH3_retrovirus"/>
    <property type="match status" value="1"/>
</dbReference>
<organism evidence="4 5">
    <name type="scientific">Linum trigynum</name>
    <dbReference type="NCBI Taxonomy" id="586398"/>
    <lineage>
        <taxon>Eukaryota</taxon>
        <taxon>Viridiplantae</taxon>
        <taxon>Streptophyta</taxon>
        <taxon>Embryophyta</taxon>
        <taxon>Tracheophyta</taxon>
        <taxon>Spermatophyta</taxon>
        <taxon>Magnoliopsida</taxon>
        <taxon>eudicotyledons</taxon>
        <taxon>Gunneridae</taxon>
        <taxon>Pentapetalae</taxon>
        <taxon>rosids</taxon>
        <taxon>fabids</taxon>
        <taxon>Malpighiales</taxon>
        <taxon>Linaceae</taxon>
        <taxon>Linum</taxon>
    </lineage>
</organism>
<dbReference type="InterPro" id="IPR036397">
    <property type="entry name" value="RNaseH_sf"/>
</dbReference>
<dbReference type="Proteomes" id="UP001497516">
    <property type="component" value="Chromosome 4"/>
</dbReference>
<dbReference type="Pfam" id="PF07727">
    <property type="entry name" value="RVT_2"/>
    <property type="match status" value="1"/>
</dbReference>
<gene>
    <name evidence="4" type="ORF">LTRI10_LOCUS23689</name>
</gene>
<dbReference type="GO" id="GO:0003676">
    <property type="term" value="F:nucleic acid binding"/>
    <property type="evidence" value="ECO:0007669"/>
    <property type="project" value="InterPro"/>
</dbReference>
<feature type="domain" description="Retroviral polymerase SH3-like" evidence="3">
    <location>
        <begin position="62"/>
        <end position="118"/>
    </location>
</feature>
<sequence length="603" mass="68561">MIEIARTMLNDYNLPKYFWAEAVNTACYIINRALVRSEIKKTPYEIWKGRKPNLGYFHPFGCKCFVLNTKDNLGKFDAKSDEAVFLGYSNVSRAYRVFNKRTLKVEESINVIFDESVSEISEELDDDDFGLGKSSSSSDVEVTARQEEEEASKNKDQADPESEELHPPPHISKRHPPTLVIGKLSEGMVTRSKTVNNRNAFVSLFEPKNVDEALCDEFWLESMHDEMNQFERARVWDLVPKPEGVNVIGTKWIYKNKSNDVGRIIRNKSRLVAQGYCQEEGIDFEESFAPVARLEAIRMLCAFASSNGFKLFQMDVKSAFLNGDLKEDVYVTQPPGFEYPKYPNHVYKLNKALYGLKQAPRAWYDKLSNVVISISEKLYRRMIGSLLYLTASRPNIMFAVCVCARFQSSPKESHLIAVKRIFRYLSGTVSWGLWYSSGSGLDQVGYSDSDFAGSLTDRKSTSGACHFLGTSLVSWFSKKQNSVALSTVEAEYVATGACCTQILWIKYQLLEYGMKFSELPVLCDNTSAINIAKNPIQHSRTKHIDIRFHFIRELVESNIIRLEFIPTQFQWADIFTKPLAAEPFSLIRRELGLAPLEAVTASH</sequence>
<dbReference type="Gene3D" id="3.30.420.10">
    <property type="entry name" value="Ribonuclease H-like superfamily/Ribonuclease H"/>
    <property type="match status" value="1"/>
</dbReference>
<dbReference type="EMBL" id="OZ034817">
    <property type="protein sequence ID" value="CAL1382362.1"/>
    <property type="molecule type" value="Genomic_DNA"/>
</dbReference>
<feature type="compositionally biased region" description="Basic and acidic residues" evidence="1">
    <location>
        <begin position="142"/>
        <end position="167"/>
    </location>
</feature>
<dbReference type="InterPro" id="IPR057670">
    <property type="entry name" value="SH3_retrovirus"/>
</dbReference>
<protein>
    <recommendedName>
        <fullName evidence="6">Retrovirus-related Pol polyprotein from transposon TNT 1-94</fullName>
    </recommendedName>
</protein>
<evidence type="ECO:0000313" key="4">
    <source>
        <dbReference type="EMBL" id="CAL1382362.1"/>
    </source>
</evidence>
<name>A0AAV2E9A4_9ROSI</name>
<dbReference type="InterPro" id="IPR013103">
    <property type="entry name" value="RVT_2"/>
</dbReference>
<proteinExistence type="predicted"/>
<accession>A0AAV2E9A4</accession>
<evidence type="ECO:0000259" key="2">
    <source>
        <dbReference type="Pfam" id="PF07727"/>
    </source>
</evidence>
<dbReference type="SUPFAM" id="SSF56672">
    <property type="entry name" value="DNA/RNA polymerases"/>
    <property type="match status" value="1"/>
</dbReference>
<evidence type="ECO:0000256" key="1">
    <source>
        <dbReference type="SAM" id="MobiDB-lite"/>
    </source>
</evidence>
<evidence type="ECO:0000259" key="3">
    <source>
        <dbReference type="Pfam" id="PF25597"/>
    </source>
</evidence>
<feature type="domain" description="Reverse transcriptase Ty1/copia-type" evidence="2">
    <location>
        <begin position="234"/>
        <end position="375"/>
    </location>
</feature>
<evidence type="ECO:0008006" key="6">
    <source>
        <dbReference type="Google" id="ProtNLM"/>
    </source>
</evidence>
<evidence type="ECO:0000313" key="5">
    <source>
        <dbReference type="Proteomes" id="UP001497516"/>
    </source>
</evidence>
<feature type="region of interest" description="Disordered" evidence="1">
    <location>
        <begin position="125"/>
        <end position="177"/>
    </location>
</feature>
<dbReference type="CDD" id="cd09272">
    <property type="entry name" value="RNase_HI_RT_Ty1"/>
    <property type="match status" value="1"/>
</dbReference>